<evidence type="ECO:0000259" key="3">
    <source>
        <dbReference type="SMART" id="SM00563"/>
    </source>
</evidence>
<dbReference type="EMBL" id="CP076022">
    <property type="protein sequence ID" value="QWC08661.1"/>
    <property type="molecule type" value="Genomic_DNA"/>
</dbReference>
<dbReference type="SUPFAM" id="SSF69593">
    <property type="entry name" value="Glycerol-3-phosphate (1)-acyltransferase"/>
    <property type="match status" value="1"/>
</dbReference>
<evidence type="ECO:0000313" key="4">
    <source>
        <dbReference type="EMBL" id="QWC08661.1"/>
    </source>
</evidence>
<dbReference type="CDD" id="cd07989">
    <property type="entry name" value="LPLAT_AGPAT-like"/>
    <property type="match status" value="1"/>
</dbReference>
<dbReference type="KEGG" id="ajg:KKR91_08800"/>
<dbReference type="Pfam" id="PF01553">
    <property type="entry name" value="Acyltransferase"/>
    <property type="match status" value="1"/>
</dbReference>
<dbReference type="InterPro" id="IPR002123">
    <property type="entry name" value="Plipid/glycerol_acylTrfase"/>
</dbReference>
<keyword evidence="5" id="KW-1185">Reference proteome</keyword>
<organism evidence="4 5">
    <name type="scientific">Arthrobacter jiangjiafuii</name>
    <dbReference type="NCBI Taxonomy" id="2817475"/>
    <lineage>
        <taxon>Bacteria</taxon>
        <taxon>Bacillati</taxon>
        <taxon>Actinomycetota</taxon>
        <taxon>Actinomycetes</taxon>
        <taxon>Micrococcales</taxon>
        <taxon>Micrococcaceae</taxon>
        <taxon>Arthrobacter</taxon>
    </lineage>
</organism>
<evidence type="ECO:0000256" key="2">
    <source>
        <dbReference type="ARBA" id="ARBA00023315"/>
    </source>
</evidence>
<dbReference type="PANTHER" id="PTHR10434">
    <property type="entry name" value="1-ACYL-SN-GLYCEROL-3-PHOSPHATE ACYLTRANSFERASE"/>
    <property type="match status" value="1"/>
</dbReference>
<feature type="domain" description="Phospholipid/glycerol acyltransferase" evidence="3">
    <location>
        <begin position="57"/>
        <end position="172"/>
    </location>
</feature>
<sequence>MTLKFAPNKYVYRSIVLTGVAAIKAFRVPVLPTGLENLPADEEIHGLNRKVVPGKGAVVAITHFGYLDFVFAEYLVWKKIKVHMRFLVTKKAARKAFVNAVCQMCEHIIVDRSDGAAAYAESVEALRRGEYLAVLPEAGVSRSFSVRKLKTGAVRMAAEAGVPIIPVSVWGGHRMLTRGGHGLSLKSVWKTPVRMHVSPMIRVAPDASVTAETEALQKTLQAGMDHCIDTYPETPEPGAWWMPVSRGGGAMTVEEQVILDEKDREKYKITG</sequence>
<gene>
    <name evidence="4" type="ORF">KKR91_08800</name>
</gene>
<name>A0A975QZR6_9MICC</name>
<dbReference type="AlphaFoldDB" id="A0A975QZR6"/>
<protein>
    <submittedName>
        <fullName evidence="4">1-acyl-sn-glycerol-3-phosphate acyltransferase</fullName>
    </submittedName>
</protein>
<dbReference type="Proteomes" id="UP000676885">
    <property type="component" value="Chromosome"/>
</dbReference>
<dbReference type="GO" id="GO:0003841">
    <property type="term" value="F:1-acylglycerol-3-phosphate O-acyltransferase activity"/>
    <property type="evidence" value="ECO:0007669"/>
    <property type="project" value="TreeGrafter"/>
</dbReference>
<accession>A0A975QZR6</accession>
<evidence type="ECO:0000313" key="5">
    <source>
        <dbReference type="Proteomes" id="UP000676885"/>
    </source>
</evidence>
<reference evidence="4 5" key="1">
    <citation type="submission" date="2021-05" db="EMBL/GenBank/DDBJ databases">
        <title>Novel species in genus Arthrobacter.</title>
        <authorList>
            <person name="Zhang G."/>
        </authorList>
    </citation>
    <scope>NUCLEOTIDE SEQUENCE [LARGE SCALE GENOMIC DNA]</scope>
    <source>
        <strain evidence="5">zg-ZUI227</strain>
    </source>
</reference>
<evidence type="ECO:0000256" key="1">
    <source>
        <dbReference type="ARBA" id="ARBA00022679"/>
    </source>
</evidence>
<dbReference type="GO" id="GO:0006654">
    <property type="term" value="P:phosphatidic acid biosynthetic process"/>
    <property type="evidence" value="ECO:0007669"/>
    <property type="project" value="TreeGrafter"/>
</dbReference>
<dbReference type="RefSeq" id="WP_210228743.1">
    <property type="nucleotide sequence ID" value="NZ_CP076022.1"/>
</dbReference>
<keyword evidence="1" id="KW-0808">Transferase</keyword>
<dbReference type="PANTHER" id="PTHR10434:SF55">
    <property type="entry name" value="POSSIBLE ACYLTRANSFERASE"/>
    <property type="match status" value="1"/>
</dbReference>
<dbReference type="SMART" id="SM00563">
    <property type="entry name" value="PlsC"/>
    <property type="match status" value="1"/>
</dbReference>
<dbReference type="GO" id="GO:0005886">
    <property type="term" value="C:plasma membrane"/>
    <property type="evidence" value="ECO:0007669"/>
    <property type="project" value="TreeGrafter"/>
</dbReference>
<proteinExistence type="predicted"/>
<keyword evidence="2 4" id="KW-0012">Acyltransferase</keyword>